<reference evidence="1" key="1">
    <citation type="submission" date="2023-06" db="EMBL/GenBank/DDBJ databases">
        <authorList>
            <consortium name="Lawrence Berkeley National Laboratory"/>
            <person name="Ahrendt S."/>
            <person name="Sahu N."/>
            <person name="Indic B."/>
            <person name="Wong-Bajracharya J."/>
            <person name="Merenyi Z."/>
            <person name="Ke H.-M."/>
            <person name="Monk M."/>
            <person name="Kocsube S."/>
            <person name="Drula E."/>
            <person name="Lipzen A."/>
            <person name="Balint B."/>
            <person name="Henrissat B."/>
            <person name="Andreopoulos B."/>
            <person name="Martin F.M."/>
            <person name="Harder C.B."/>
            <person name="Rigling D."/>
            <person name="Ford K.L."/>
            <person name="Foster G.D."/>
            <person name="Pangilinan J."/>
            <person name="Papanicolaou A."/>
            <person name="Barry K."/>
            <person name="LaButti K."/>
            <person name="Viragh M."/>
            <person name="Koriabine M."/>
            <person name="Yan M."/>
            <person name="Riley R."/>
            <person name="Champramary S."/>
            <person name="Plett K.L."/>
            <person name="Tsai I.J."/>
            <person name="Slot J."/>
            <person name="Sipos G."/>
            <person name="Plett J."/>
            <person name="Nagy L.G."/>
            <person name="Grigoriev I.V."/>
        </authorList>
    </citation>
    <scope>NUCLEOTIDE SEQUENCE</scope>
    <source>
        <strain evidence="1">CCBAS 213</strain>
    </source>
</reference>
<gene>
    <name evidence="1" type="ORF">EV420DRAFT_1642592</name>
</gene>
<proteinExistence type="predicted"/>
<dbReference type="EMBL" id="JAUEPS010000016">
    <property type="protein sequence ID" value="KAK0458873.1"/>
    <property type="molecule type" value="Genomic_DNA"/>
</dbReference>
<dbReference type="RefSeq" id="XP_060331123.1">
    <property type="nucleotide sequence ID" value="XM_060477389.1"/>
</dbReference>
<protein>
    <submittedName>
        <fullName evidence="1">Uncharacterized protein</fullName>
    </submittedName>
</protein>
<dbReference type="AlphaFoldDB" id="A0AA39KDL9"/>
<name>A0AA39KDL9_ARMTA</name>
<keyword evidence="2" id="KW-1185">Reference proteome</keyword>
<evidence type="ECO:0000313" key="2">
    <source>
        <dbReference type="Proteomes" id="UP001175211"/>
    </source>
</evidence>
<comment type="caution">
    <text evidence="1">The sequence shown here is derived from an EMBL/GenBank/DDBJ whole genome shotgun (WGS) entry which is preliminary data.</text>
</comment>
<dbReference type="GeneID" id="85360937"/>
<accession>A0AA39KDL9</accession>
<dbReference type="Proteomes" id="UP001175211">
    <property type="component" value="Unassembled WGS sequence"/>
</dbReference>
<sequence length="65" mass="7083">MKARSSTAPKLLHVQSELSPISFDIDELILLCALIGAEKGPILNKLSIMTDAFKIVFITPMKALV</sequence>
<organism evidence="1 2">
    <name type="scientific">Armillaria tabescens</name>
    <name type="common">Ringless honey mushroom</name>
    <name type="synonym">Agaricus tabescens</name>
    <dbReference type="NCBI Taxonomy" id="1929756"/>
    <lineage>
        <taxon>Eukaryota</taxon>
        <taxon>Fungi</taxon>
        <taxon>Dikarya</taxon>
        <taxon>Basidiomycota</taxon>
        <taxon>Agaricomycotina</taxon>
        <taxon>Agaricomycetes</taxon>
        <taxon>Agaricomycetidae</taxon>
        <taxon>Agaricales</taxon>
        <taxon>Marasmiineae</taxon>
        <taxon>Physalacriaceae</taxon>
        <taxon>Desarmillaria</taxon>
    </lineage>
</organism>
<evidence type="ECO:0000313" key="1">
    <source>
        <dbReference type="EMBL" id="KAK0458873.1"/>
    </source>
</evidence>